<dbReference type="InterPro" id="IPR036383">
    <property type="entry name" value="TSP1_rpt_sf"/>
</dbReference>
<dbReference type="Pfam" id="PF00090">
    <property type="entry name" value="TSP_1"/>
    <property type="match status" value="1"/>
</dbReference>
<comment type="caution">
    <text evidence="1">The sequence shown here is derived from an EMBL/GenBank/DDBJ whole genome shotgun (WGS) entry which is preliminary data.</text>
</comment>
<dbReference type="PROSITE" id="PS50092">
    <property type="entry name" value="TSP1"/>
    <property type="match status" value="1"/>
</dbReference>
<proteinExistence type="predicted"/>
<gene>
    <name evidence="1" type="ORF">L596_030735</name>
</gene>
<dbReference type="EMBL" id="AZBU02000015">
    <property type="protein sequence ID" value="TKR57476.1"/>
    <property type="molecule type" value="Genomic_DNA"/>
</dbReference>
<keyword evidence="2" id="KW-1185">Reference proteome</keyword>
<organism evidence="1 2">
    <name type="scientific">Steinernema carpocapsae</name>
    <name type="common">Entomopathogenic nematode</name>
    <dbReference type="NCBI Taxonomy" id="34508"/>
    <lineage>
        <taxon>Eukaryota</taxon>
        <taxon>Metazoa</taxon>
        <taxon>Ecdysozoa</taxon>
        <taxon>Nematoda</taxon>
        <taxon>Chromadorea</taxon>
        <taxon>Rhabditida</taxon>
        <taxon>Tylenchina</taxon>
        <taxon>Panagrolaimomorpha</taxon>
        <taxon>Strongyloidoidea</taxon>
        <taxon>Steinernematidae</taxon>
        <taxon>Steinernema</taxon>
    </lineage>
</organism>
<protein>
    <submittedName>
        <fullName evidence="1">Uncharacterized protein</fullName>
    </submittedName>
</protein>
<sequence>MRVCSASWPYYNNAGRFQLPTPAPQTTSSTSTIPPSVTLPTIVTQTPTCFPAGVPSPWGEWSQCDENTTLKWRTRVCLPQPPGCIMGYVTQTCIQDLGNSEPCPIASSTSPVLITDSCLEWQKWEAWSKCSYPCGMCGEQQRVRKCVNPFEAQDDIETQACESTVCTLTSDGHLEPCCPEYQLGRNFHVKV</sequence>
<evidence type="ECO:0000313" key="2">
    <source>
        <dbReference type="Proteomes" id="UP000298663"/>
    </source>
</evidence>
<dbReference type="Gene3D" id="2.20.100.10">
    <property type="entry name" value="Thrombospondin type-1 (TSP1) repeat"/>
    <property type="match status" value="1"/>
</dbReference>
<reference evidence="1 2" key="1">
    <citation type="journal article" date="2015" name="Genome Biol.">
        <title>Comparative genomics of Steinernema reveals deeply conserved gene regulatory networks.</title>
        <authorList>
            <person name="Dillman A.R."/>
            <person name="Macchietto M."/>
            <person name="Porter C.F."/>
            <person name="Rogers A."/>
            <person name="Williams B."/>
            <person name="Antoshechkin I."/>
            <person name="Lee M.M."/>
            <person name="Goodwin Z."/>
            <person name="Lu X."/>
            <person name="Lewis E.E."/>
            <person name="Goodrich-Blair H."/>
            <person name="Stock S.P."/>
            <person name="Adams B.J."/>
            <person name="Sternberg P.W."/>
            <person name="Mortazavi A."/>
        </authorList>
    </citation>
    <scope>NUCLEOTIDE SEQUENCE [LARGE SCALE GENOMIC DNA]</scope>
    <source>
        <strain evidence="1 2">ALL</strain>
    </source>
</reference>
<dbReference type="AlphaFoldDB" id="A0A4U5LNL4"/>
<name>A0A4U5LNL4_STECR</name>
<dbReference type="SMART" id="SM00209">
    <property type="entry name" value="TSP1"/>
    <property type="match status" value="2"/>
</dbReference>
<dbReference type="InterPro" id="IPR000884">
    <property type="entry name" value="TSP1_rpt"/>
</dbReference>
<dbReference type="Proteomes" id="UP000298663">
    <property type="component" value="Unassembled WGS sequence"/>
</dbReference>
<evidence type="ECO:0000313" key="1">
    <source>
        <dbReference type="EMBL" id="TKR57476.1"/>
    </source>
</evidence>
<reference evidence="1 2" key="2">
    <citation type="journal article" date="2019" name="G3 (Bethesda)">
        <title>Hybrid Assembly of the Genome of the Entomopathogenic Nematode Steinernema carpocapsae Identifies the X-Chromosome.</title>
        <authorList>
            <person name="Serra L."/>
            <person name="Macchietto M."/>
            <person name="Macias-Munoz A."/>
            <person name="McGill C.J."/>
            <person name="Rodriguez I.M."/>
            <person name="Rodriguez B."/>
            <person name="Murad R."/>
            <person name="Mortazavi A."/>
        </authorList>
    </citation>
    <scope>NUCLEOTIDE SEQUENCE [LARGE SCALE GENOMIC DNA]</scope>
    <source>
        <strain evidence="1 2">ALL</strain>
    </source>
</reference>
<accession>A0A4U5LNL4</accession>
<dbReference type="SUPFAM" id="SSF82895">
    <property type="entry name" value="TSP-1 type 1 repeat"/>
    <property type="match status" value="2"/>
</dbReference>